<keyword evidence="4" id="KW-0653">Protein transport</keyword>
<protein>
    <submittedName>
        <fullName evidence="9">Sec-independent protein translocase protein TatB</fullName>
    </submittedName>
</protein>
<dbReference type="RefSeq" id="WP_098457351.1">
    <property type="nucleotide sequence ID" value="NZ_PDJH01000001.1"/>
</dbReference>
<evidence type="ECO:0000256" key="8">
    <source>
        <dbReference type="SAM" id="MobiDB-lite"/>
    </source>
</evidence>
<dbReference type="Pfam" id="PF02416">
    <property type="entry name" value="TatA_B_E"/>
    <property type="match status" value="1"/>
</dbReference>
<evidence type="ECO:0000256" key="2">
    <source>
        <dbReference type="ARBA" id="ARBA00022448"/>
    </source>
</evidence>
<evidence type="ECO:0000256" key="7">
    <source>
        <dbReference type="ARBA" id="ARBA00023136"/>
    </source>
</evidence>
<gene>
    <name evidence="9" type="ORF">ATL41_0848</name>
</gene>
<evidence type="ECO:0000256" key="4">
    <source>
        <dbReference type="ARBA" id="ARBA00022927"/>
    </source>
</evidence>
<evidence type="ECO:0000256" key="1">
    <source>
        <dbReference type="ARBA" id="ARBA00004167"/>
    </source>
</evidence>
<proteinExistence type="predicted"/>
<name>A0A2A9ED39_9MICO</name>
<evidence type="ECO:0000256" key="6">
    <source>
        <dbReference type="ARBA" id="ARBA00023010"/>
    </source>
</evidence>
<keyword evidence="6" id="KW-0811">Translocation</keyword>
<evidence type="ECO:0000313" key="10">
    <source>
        <dbReference type="Proteomes" id="UP000221394"/>
    </source>
</evidence>
<accession>A0A2A9ED39</accession>
<feature type="region of interest" description="Disordered" evidence="8">
    <location>
        <begin position="83"/>
        <end position="134"/>
    </location>
</feature>
<keyword evidence="10" id="KW-1185">Reference proteome</keyword>
<sequence length="134" mass="14169">MNGFFNVNGGELVVILLVLALVVGPDRLPQYAEQLARFVRGARDYARKAKERVDEEVGDSIGEVDWASLDPRQYDPRRIVRDALLDPEPAPLAGRAGPGGASAAAGAPRGVRPPTPGAASGPRPEVAPFDDEAT</sequence>
<reference evidence="9 10" key="1">
    <citation type="submission" date="2017-10" db="EMBL/GenBank/DDBJ databases">
        <title>Sequencing the genomes of 1000 actinobacteria strains.</title>
        <authorList>
            <person name="Klenk H.-P."/>
        </authorList>
    </citation>
    <scope>NUCLEOTIDE SEQUENCE [LARGE SCALE GENOMIC DNA]</scope>
    <source>
        <strain evidence="9 10">DSM 21574</strain>
    </source>
</reference>
<dbReference type="AlphaFoldDB" id="A0A2A9ED39"/>
<dbReference type="OrthoDB" id="3267321at2"/>
<keyword evidence="7" id="KW-0472">Membrane</keyword>
<evidence type="ECO:0000256" key="5">
    <source>
        <dbReference type="ARBA" id="ARBA00022989"/>
    </source>
</evidence>
<dbReference type="PRINTS" id="PR01506">
    <property type="entry name" value="TATBPROTEIN"/>
</dbReference>
<dbReference type="EMBL" id="PDJH01000001">
    <property type="protein sequence ID" value="PFG36139.1"/>
    <property type="molecule type" value="Genomic_DNA"/>
</dbReference>
<feature type="compositionally biased region" description="Low complexity" evidence="8">
    <location>
        <begin position="91"/>
        <end position="110"/>
    </location>
</feature>
<keyword evidence="3" id="KW-0812">Transmembrane</keyword>
<comment type="subcellular location">
    <subcellularLocation>
        <location evidence="1">Membrane</location>
        <topology evidence="1">Single-pass membrane protein</topology>
    </subcellularLocation>
</comment>
<dbReference type="Proteomes" id="UP000221394">
    <property type="component" value="Unassembled WGS sequence"/>
</dbReference>
<comment type="caution">
    <text evidence="9">The sequence shown here is derived from an EMBL/GenBank/DDBJ whole genome shotgun (WGS) entry which is preliminary data.</text>
</comment>
<keyword evidence="5" id="KW-1133">Transmembrane helix</keyword>
<dbReference type="InterPro" id="IPR003369">
    <property type="entry name" value="TatA/B/E"/>
</dbReference>
<evidence type="ECO:0000313" key="9">
    <source>
        <dbReference type="EMBL" id="PFG36139.1"/>
    </source>
</evidence>
<organism evidence="9 10">
    <name type="scientific">Flavimobilis soli</name>
    <dbReference type="NCBI Taxonomy" id="442709"/>
    <lineage>
        <taxon>Bacteria</taxon>
        <taxon>Bacillati</taxon>
        <taxon>Actinomycetota</taxon>
        <taxon>Actinomycetes</taxon>
        <taxon>Micrococcales</taxon>
        <taxon>Jonesiaceae</taxon>
        <taxon>Flavimobilis</taxon>
    </lineage>
</organism>
<evidence type="ECO:0000256" key="3">
    <source>
        <dbReference type="ARBA" id="ARBA00022692"/>
    </source>
</evidence>
<keyword evidence="2" id="KW-0813">Transport</keyword>
<dbReference type="Gene3D" id="1.20.5.3310">
    <property type="match status" value="1"/>
</dbReference>